<keyword evidence="2" id="KW-0472">Membrane</keyword>
<protein>
    <submittedName>
        <fullName evidence="5">NAD-binding protein</fullName>
    </submittedName>
</protein>
<feature type="transmembrane region" description="Helical" evidence="2">
    <location>
        <begin position="45"/>
        <end position="63"/>
    </location>
</feature>
<organism evidence="5 6">
    <name type="scientific">Marivirga atlantica</name>
    <dbReference type="NCBI Taxonomy" id="1548457"/>
    <lineage>
        <taxon>Bacteria</taxon>
        <taxon>Pseudomonadati</taxon>
        <taxon>Bacteroidota</taxon>
        <taxon>Cytophagia</taxon>
        <taxon>Cytophagales</taxon>
        <taxon>Marivirgaceae</taxon>
        <taxon>Marivirga</taxon>
    </lineage>
</organism>
<evidence type="ECO:0000313" key="5">
    <source>
        <dbReference type="EMBL" id="MBL0766807.1"/>
    </source>
</evidence>
<comment type="subcellular location">
    <subcellularLocation>
        <location evidence="1">Cell membrane</location>
        <topology evidence="1">Multi-pass membrane protein</topology>
    </subcellularLocation>
</comment>
<accession>A0A937AAF3</accession>
<feature type="domain" description="RCK N-terminal" evidence="3">
    <location>
        <begin position="114"/>
        <end position="232"/>
    </location>
</feature>
<dbReference type="GO" id="GO:0006813">
    <property type="term" value="P:potassium ion transport"/>
    <property type="evidence" value="ECO:0007669"/>
    <property type="project" value="InterPro"/>
</dbReference>
<dbReference type="GO" id="GO:0005886">
    <property type="term" value="C:plasma membrane"/>
    <property type="evidence" value="ECO:0007669"/>
    <property type="project" value="UniProtKB-SubCell"/>
</dbReference>
<dbReference type="InterPro" id="IPR050721">
    <property type="entry name" value="Trk_Ktr_HKT_K-transport"/>
</dbReference>
<dbReference type="AlphaFoldDB" id="A0A937AAF3"/>
<dbReference type="EMBL" id="JAERQG010000004">
    <property type="protein sequence ID" value="MBL0766807.1"/>
    <property type="molecule type" value="Genomic_DNA"/>
</dbReference>
<proteinExistence type="predicted"/>
<feature type="transmembrane region" description="Helical" evidence="2">
    <location>
        <begin position="9"/>
        <end position="30"/>
    </location>
</feature>
<comment type="caution">
    <text evidence="5">The sequence shown here is derived from an EMBL/GenBank/DDBJ whole genome shotgun (WGS) entry which is preliminary data.</text>
</comment>
<dbReference type="RefSeq" id="WP_201923743.1">
    <property type="nucleotide sequence ID" value="NZ_JAERQG010000004.1"/>
</dbReference>
<dbReference type="InterPro" id="IPR036291">
    <property type="entry name" value="NAD(P)-bd_dom_sf"/>
</dbReference>
<reference evidence="5" key="1">
    <citation type="submission" date="2021-01" db="EMBL/GenBank/DDBJ databases">
        <title>Marivirga sp. nov., isolated from intertidal surface sediments.</title>
        <authorList>
            <person name="Zhang M."/>
        </authorList>
    </citation>
    <scope>NUCLEOTIDE SEQUENCE</scope>
    <source>
        <strain evidence="5">SM1354</strain>
    </source>
</reference>
<evidence type="ECO:0000256" key="1">
    <source>
        <dbReference type="ARBA" id="ARBA00004651"/>
    </source>
</evidence>
<dbReference type="Pfam" id="PF07885">
    <property type="entry name" value="Ion_trans_2"/>
    <property type="match status" value="1"/>
</dbReference>
<dbReference type="PANTHER" id="PTHR43833">
    <property type="entry name" value="POTASSIUM CHANNEL PROTEIN 2-RELATED-RELATED"/>
    <property type="match status" value="1"/>
</dbReference>
<gene>
    <name evidence="5" type="ORF">JKP34_16180</name>
</gene>
<feature type="domain" description="Potassium channel" evidence="4">
    <location>
        <begin position="23"/>
        <end position="95"/>
    </location>
</feature>
<dbReference type="InterPro" id="IPR013099">
    <property type="entry name" value="K_chnl_dom"/>
</dbReference>
<sequence>MRISNYKKLFLIGIAFLAFYIFLVFRLWGYEQYVQDAPIKNLSDAFWYSIVTLTTVGYGDIVPASEEGRIIGYIFLFLSIGIYGILIGQFSTVISNINENNKIGMHGTSFQNHIVVIGWTQFGKTVIDQLIRAGRKVAVVTKNRDNIDLLHELYDKKQVFILYSDYENFELLDKANIEHCSSVFINLENDTDKLVYILNIKKHFENLQFVVTLENANLKQTFINAGVKYAISKNEITSRLLASYMFEPDVAQYSEEILAYPIEETDYDIKQFRILKGNPFIKQEYDKSFYELKKMYNVILIGLVREENGQKTVHKNPQDNFIIQEGDFLMMIMNRAAESKIRKVFSIKEGI</sequence>
<evidence type="ECO:0000259" key="4">
    <source>
        <dbReference type="Pfam" id="PF07885"/>
    </source>
</evidence>
<keyword evidence="2" id="KW-0812">Transmembrane</keyword>
<dbReference type="Proteomes" id="UP000642920">
    <property type="component" value="Unassembled WGS sequence"/>
</dbReference>
<dbReference type="PANTHER" id="PTHR43833:SF9">
    <property type="entry name" value="POTASSIUM CHANNEL PROTEIN YUGO-RELATED"/>
    <property type="match status" value="1"/>
</dbReference>
<keyword evidence="2" id="KW-1133">Transmembrane helix</keyword>
<evidence type="ECO:0000256" key="2">
    <source>
        <dbReference type="SAM" id="Phobius"/>
    </source>
</evidence>
<dbReference type="Gene3D" id="1.10.287.70">
    <property type="match status" value="1"/>
</dbReference>
<evidence type="ECO:0000259" key="3">
    <source>
        <dbReference type="Pfam" id="PF02254"/>
    </source>
</evidence>
<dbReference type="SUPFAM" id="SSF51735">
    <property type="entry name" value="NAD(P)-binding Rossmann-fold domains"/>
    <property type="match status" value="1"/>
</dbReference>
<dbReference type="SUPFAM" id="SSF116726">
    <property type="entry name" value="TrkA C-terminal domain-like"/>
    <property type="match status" value="1"/>
</dbReference>
<feature type="transmembrane region" description="Helical" evidence="2">
    <location>
        <begin position="70"/>
        <end position="90"/>
    </location>
</feature>
<dbReference type="InterPro" id="IPR003148">
    <property type="entry name" value="RCK_N"/>
</dbReference>
<evidence type="ECO:0000313" key="6">
    <source>
        <dbReference type="Proteomes" id="UP000642920"/>
    </source>
</evidence>
<name>A0A937AAF3_9BACT</name>
<dbReference type="InterPro" id="IPR036721">
    <property type="entry name" value="RCK_C_sf"/>
</dbReference>
<keyword evidence="6" id="KW-1185">Reference proteome</keyword>
<dbReference type="SUPFAM" id="SSF81324">
    <property type="entry name" value="Voltage-gated potassium channels"/>
    <property type="match status" value="1"/>
</dbReference>
<dbReference type="Gene3D" id="3.40.50.720">
    <property type="entry name" value="NAD(P)-binding Rossmann-like Domain"/>
    <property type="match status" value="1"/>
</dbReference>
<dbReference type="Pfam" id="PF02254">
    <property type="entry name" value="TrkA_N"/>
    <property type="match status" value="1"/>
</dbReference>